<dbReference type="EMBL" id="RCUY01000002">
    <property type="protein sequence ID" value="RLP83744.1"/>
    <property type="molecule type" value="Genomic_DNA"/>
</dbReference>
<gene>
    <name evidence="2" type="ORF">D9V34_02750</name>
</gene>
<feature type="transmembrane region" description="Helical" evidence="1">
    <location>
        <begin position="54"/>
        <end position="74"/>
    </location>
</feature>
<dbReference type="Proteomes" id="UP000269438">
    <property type="component" value="Unassembled WGS sequence"/>
</dbReference>
<organism evidence="2 3">
    <name type="scientific">Mycetocola lacteus</name>
    <dbReference type="NCBI Taxonomy" id="76637"/>
    <lineage>
        <taxon>Bacteria</taxon>
        <taxon>Bacillati</taxon>
        <taxon>Actinomycetota</taxon>
        <taxon>Actinomycetes</taxon>
        <taxon>Micrococcales</taxon>
        <taxon>Microbacteriaceae</taxon>
        <taxon>Mycetocola</taxon>
    </lineage>
</organism>
<keyword evidence="3" id="KW-1185">Reference proteome</keyword>
<feature type="transmembrane region" description="Helical" evidence="1">
    <location>
        <begin position="12"/>
        <end position="34"/>
    </location>
</feature>
<protein>
    <submittedName>
        <fullName evidence="2">Uncharacterized protein</fullName>
    </submittedName>
</protein>
<dbReference type="RefSeq" id="WP_121687406.1">
    <property type="nucleotide sequence ID" value="NZ_RCUY01000002.1"/>
</dbReference>
<comment type="caution">
    <text evidence="2">The sequence shown here is derived from an EMBL/GenBank/DDBJ whole genome shotgun (WGS) entry which is preliminary data.</text>
</comment>
<dbReference type="OrthoDB" id="5122885at2"/>
<keyword evidence="1" id="KW-0472">Membrane</keyword>
<evidence type="ECO:0000313" key="3">
    <source>
        <dbReference type="Proteomes" id="UP000269438"/>
    </source>
</evidence>
<keyword evidence="1" id="KW-0812">Transmembrane</keyword>
<dbReference type="AlphaFoldDB" id="A0A3L7AUA3"/>
<evidence type="ECO:0000256" key="1">
    <source>
        <dbReference type="SAM" id="Phobius"/>
    </source>
</evidence>
<proteinExistence type="predicted"/>
<name>A0A3L7AUA3_9MICO</name>
<accession>A0A3L7AUA3</accession>
<evidence type="ECO:0000313" key="2">
    <source>
        <dbReference type="EMBL" id="RLP83744.1"/>
    </source>
</evidence>
<keyword evidence="1" id="KW-1133">Transmembrane helix</keyword>
<sequence>MAASRRRANPLGLIGMGLMALGVVGLVLGLLQPWRTCGDDIIAAACPATGTELGVMIGAMIVGLAGFVVMFFALRRS</sequence>
<reference evidence="2 3" key="1">
    <citation type="submission" date="2018-10" db="EMBL/GenBank/DDBJ databases">
        <authorList>
            <person name="Li J."/>
        </authorList>
    </citation>
    <scope>NUCLEOTIDE SEQUENCE [LARGE SCALE GENOMIC DNA]</scope>
    <source>
        <strain evidence="2 3">JCM 11654</strain>
    </source>
</reference>